<dbReference type="EMBL" id="JQAZ01000007">
    <property type="protein sequence ID" value="KRN30290.1"/>
    <property type="molecule type" value="Genomic_DNA"/>
</dbReference>
<proteinExistence type="predicted"/>
<evidence type="ECO:0000313" key="2">
    <source>
        <dbReference type="EMBL" id="KRN30290.1"/>
    </source>
</evidence>
<protein>
    <submittedName>
        <fullName evidence="2">Uncharacterized protein</fullName>
    </submittedName>
</protein>
<keyword evidence="3" id="KW-1185">Reference proteome</keyword>
<sequence>MAEDFDGLNAWLDDIKKAVTLTTAQKAVITSAGAAAFAEVLKRNTPRSKRNKTEHLADMITYKPGFDIEGNFTGNTDVGFKKSKAYIARFLNDGTKKMSATHFFDKTVDEALVAAQEAEAAAYYTIVGGGLD</sequence>
<reference evidence="3 4" key="1">
    <citation type="journal article" date="2015" name="Genome Announc.">
        <title>Expanding the biotechnology potential of lactobacilli through comparative genomics of 213 strains and associated genera.</title>
        <authorList>
            <person name="Sun Z."/>
            <person name="Harris H.M."/>
            <person name="McCann A."/>
            <person name="Guo C."/>
            <person name="Argimon S."/>
            <person name="Zhang W."/>
            <person name="Yang X."/>
            <person name="Jeffery I.B."/>
            <person name="Cooney J.C."/>
            <person name="Kagawa T.F."/>
            <person name="Liu W."/>
            <person name="Song Y."/>
            <person name="Salvetti E."/>
            <person name="Wrobel A."/>
            <person name="Rasinkangas P."/>
            <person name="Parkhill J."/>
            <person name="Rea M.C."/>
            <person name="O'Sullivan O."/>
            <person name="Ritari J."/>
            <person name="Douillard F.P."/>
            <person name="Paul Ross R."/>
            <person name="Yang R."/>
            <person name="Briner A.E."/>
            <person name="Felis G.E."/>
            <person name="de Vos W.M."/>
            <person name="Barrangou R."/>
            <person name="Klaenhammer T.R."/>
            <person name="Caufield P.W."/>
            <person name="Cui Y."/>
            <person name="Zhang H."/>
            <person name="O'Toole P.W."/>
        </authorList>
    </citation>
    <scope>NUCLEOTIDE SEQUENCE [LARGE SCALE GENOMIC DNA]</scope>
    <source>
        <strain evidence="1 4">ATCC BAA-66</strain>
        <strain evidence="2 3">DSM 13344</strain>
    </source>
</reference>
<gene>
    <name evidence="1" type="ORF">IV38_GL001959</name>
    <name evidence="2" type="ORF">IV40_GL001878</name>
</gene>
<dbReference type="NCBIfam" id="TIGR01725">
    <property type="entry name" value="phge_HK97_gp10"/>
    <property type="match status" value="1"/>
</dbReference>
<accession>A0A0R2FP30</accession>
<dbReference type="OrthoDB" id="2146187at2"/>
<dbReference type="Pfam" id="PF04883">
    <property type="entry name" value="HK97-gp10_like"/>
    <property type="match status" value="1"/>
</dbReference>
<organism evidence="2 3">
    <name type="scientific">Lactobacillus selangorensis</name>
    <dbReference type="NCBI Taxonomy" id="81857"/>
    <lineage>
        <taxon>Bacteria</taxon>
        <taxon>Bacillati</taxon>
        <taxon>Bacillota</taxon>
        <taxon>Bacilli</taxon>
        <taxon>Lactobacillales</taxon>
        <taxon>Lactobacillaceae</taxon>
        <taxon>Lactobacillus</taxon>
    </lineage>
</organism>
<dbReference type="InterPro" id="IPR010064">
    <property type="entry name" value="HK97-gp10_tail"/>
</dbReference>
<dbReference type="RefSeq" id="WP_057770731.1">
    <property type="nucleotide sequence ID" value="NZ_JQAT01000006.1"/>
</dbReference>
<dbReference type="AlphaFoldDB" id="A0A0R2FP30"/>
<dbReference type="Proteomes" id="UP000051751">
    <property type="component" value="Unassembled WGS sequence"/>
</dbReference>
<dbReference type="STRING" id="81857.IV38_GL001959"/>
<dbReference type="PATRIC" id="fig|81857.3.peg.1992"/>
<evidence type="ECO:0000313" key="4">
    <source>
        <dbReference type="Proteomes" id="UP000051751"/>
    </source>
</evidence>
<comment type="caution">
    <text evidence="2">The sequence shown here is derived from an EMBL/GenBank/DDBJ whole genome shotgun (WGS) entry which is preliminary data.</text>
</comment>
<evidence type="ECO:0000313" key="1">
    <source>
        <dbReference type="EMBL" id="KRN27745.1"/>
    </source>
</evidence>
<dbReference type="EMBL" id="JQAT01000006">
    <property type="protein sequence ID" value="KRN27745.1"/>
    <property type="molecule type" value="Genomic_DNA"/>
</dbReference>
<name>A0A0R2FP30_9LACO</name>
<dbReference type="Proteomes" id="UP000051645">
    <property type="component" value="Unassembled WGS sequence"/>
</dbReference>
<evidence type="ECO:0000313" key="3">
    <source>
        <dbReference type="Proteomes" id="UP000051645"/>
    </source>
</evidence>